<dbReference type="Proteomes" id="UP000050398">
    <property type="component" value="Unassembled WGS sequence"/>
</dbReference>
<reference evidence="1 2" key="1">
    <citation type="submission" date="2015-08" db="EMBL/GenBank/DDBJ databases">
        <title>Draft Genome Sequence of Bacillus vietnamensis UCD-SED5.</title>
        <authorList>
            <person name="Lee R.D."/>
            <person name="Jospin G."/>
            <person name="Lang J.M."/>
            <person name="Coil D.A."/>
            <person name="Eisen J.A."/>
        </authorList>
    </citation>
    <scope>NUCLEOTIDE SEQUENCE [LARGE SCALE GENOMIC DNA]</scope>
    <source>
        <strain evidence="1 2">UCD-SED5</strain>
    </source>
</reference>
<dbReference type="RefSeq" id="WP_060673624.1">
    <property type="nucleotide sequence ID" value="NZ_LIXZ01000015.1"/>
</dbReference>
<sequence>MLKDNVIYYDSEGKMVEKLDIEQEESCIRTISYCATAVVPDGFTFRFTTFDSFTACSDLSALVCTLEKQEAEGTVENPCGGTLTCPVEVDAVRLIGTARFHINVGDLKPIEGGLKIGHIPCTLASDVSVPVNQVIQTICKTDMCQEDCFDTIGAFAFAPQVITDACGRQIVTVRGGLFIRFLGCR</sequence>
<dbReference type="PATRIC" id="fig|218284.4.peg.1565"/>
<comment type="caution">
    <text evidence="1">The sequence shown here is derived from an EMBL/GenBank/DDBJ whole genome shotgun (WGS) entry which is preliminary data.</text>
</comment>
<accession>A0A0P6WC62</accession>
<gene>
    <name evidence="1" type="ORF">AM506_16775</name>
</gene>
<evidence type="ECO:0000313" key="2">
    <source>
        <dbReference type="Proteomes" id="UP000050398"/>
    </source>
</evidence>
<name>A0A0P6WC62_9BACI</name>
<dbReference type="EMBL" id="LIXZ01000015">
    <property type="protein sequence ID" value="KPL58502.1"/>
    <property type="molecule type" value="Genomic_DNA"/>
</dbReference>
<protein>
    <submittedName>
        <fullName evidence="1">Uncharacterized protein</fullName>
    </submittedName>
</protein>
<proteinExistence type="predicted"/>
<dbReference type="AlphaFoldDB" id="A0A0P6WC62"/>
<evidence type="ECO:0000313" key="1">
    <source>
        <dbReference type="EMBL" id="KPL58502.1"/>
    </source>
</evidence>
<organism evidence="1 2">
    <name type="scientific">Rossellomorea vietnamensis</name>
    <dbReference type="NCBI Taxonomy" id="218284"/>
    <lineage>
        <taxon>Bacteria</taxon>
        <taxon>Bacillati</taxon>
        <taxon>Bacillota</taxon>
        <taxon>Bacilli</taxon>
        <taxon>Bacillales</taxon>
        <taxon>Bacillaceae</taxon>
        <taxon>Rossellomorea</taxon>
    </lineage>
</organism>